<keyword evidence="1" id="KW-0472">Membrane</keyword>
<dbReference type="EMBL" id="FMAR01000013">
    <property type="protein sequence ID" value="SCC53713.1"/>
    <property type="molecule type" value="Genomic_DNA"/>
</dbReference>
<dbReference type="AlphaFoldDB" id="A0A1C4FDK1"/>
<feature type="transmembrane region" description="Helical" evidence="1">
    <location>
        <begin position="12"/>
        <end position="31"/>
    </location>
</feature>
<reference evidence="2 3" key="1">
    <citation type="submission" date="2016-08" db="EMBL/GenBank/DDBJ databases">
        <authorList>
            <person name="Seilhamer J.J."/>
        </authorList>
    </citation>
    <scope>NUCLEOTIDE SEQUENCE [LARGE SCALE GENOMIC DNA]</scope>
    <source>
        <strain evidence="2 3">A37T2</strain>
    </source>
</reference>
<gene>
    <name evidence="2" type="ORF">GA0116948_11370</name>
</gene>
<keyword evidence="1" id="KW-0812">Transmembrane</keyword>
<evidence type="ECO:0000313" key="3">
    <source>
        <dbReference type="Proteomes" id="UP000242818"/>
    </source>
</evidence>
<name>A0A1C4FDK1_9BACT</name>
<keyword evidence="1" id="KW-1133">Transmembrane helix</keyword>
<accession>A0A1C4FDK1</accession>
<keyword evidence="3" id="KW-1185">Reference proteome</keyword>
<evidence type="ECO:0000256" key="1">
    <source>
        <dbReference type="SAM" id="Phobius"/>
    </source>
</evidence>
<organism evidence="2 3">
    <name type="scientific">Chitinophaga costaii</name>
    <dbReference type="NCBI Taxonomy" id="1335309"/>
    <lineage>
        <taxon>Bacteria</taxon>
        <taxon>Pseudomonadati</taxon>
        <taxon>Bacteroidota</taxon>
        <taxon>Chitinophagia</taxon>
        <taxon>Chitinophagales</taxon>
        <taxon>Chitinophagaceae</taxon>
        <taxon>Chitinophaga</taxon>
    </lineage>
</organism>
<proteinExistence type="predicted"/>
<dbReference type="Proteomes" id="UP000242818">
    <property type="component" value="Unassembled WGS sequence"/>
</dbReference>
<evidence type="ECO:0000313" key="2">
    <source>
        <dbReference type="EMBL" id="SCC53713.1"/>
    </source>
</evidence>
<protein>
    <submittedName>
        <fullName evidence="2">Uncharacterized protein</fullName>
    </submittedName>
</protein>
<dbReference type="STRING" id="1335309.GA0116948_11370"/>
<sequence length="47" mass="5534">MLISSFKSRKQYKNVCGFFITNIVAAAQWHFSINYYNVHDYTQLTGK</sequence>